<dbReference type="EMBL" id="JACGCI010000317">
    <property type="protein sequence ID" value="KAF6740967.1"/>
    <property type="molecule type" value="Genomic_DNA"/>
</dbReference>
<protein>
    <submittedName>
        <fullName evidence="1">Uncharacterized protein</fullName>
    </submittedName>
</protein>
<proteinExistence type="predicted"/>
<evidence type="ECO:0000313" key="1">
    <source>
        <dbReference type="EMBL" id="KAF6740967.1"/>
    </source>
</evidence>
<accession>A0A8H6H7M6</accession>
<dbReference type="AlphaFoldDB" id="A0A8H6H7M6"/>
<sequence>RGSSGGKKEYHKKFAWTRKKPYKGTGCKCRLRITVYEDRVAGRYTPGHNHSLGKENARFTSISDTTRTQIEAMLRSGISVANVLRNLHNRAFDEENRSQLFTEQGSRNHFITRADVRRIEKTIEQETIRLAKGDGESVLLWAERLRKEGHYVSLKATSDAPPEGSGIEGSAFVLIIQTQYQAECWEKHGGRFAGIDATHNTT</sequence>
<evidence type="ECO:0000313" key="2">
    <source>
        <dbReference type="Proteomes" id="UP000521943"/>
    </source>
</evidence>
<dbReference type="OrthoDB" id="1886636at2759"/>
<name>A0A8H6H7M6_9AGAR</name>
<feature type="non-terminal residue" evidence="1">
    <location>
        <position position="1"/>
    </location>
</feature>
<dbReference type="Proteomes" id="UP000521943">
    <property type="component" value="Unassembled WGS sequence"/>
</dbReference>
<organism evidence="1 2">
    <name type="scientific">Ephemerocybe angulata</name>
    <dbReference type="NCBI Taxonomy" id="980116"/>
    <lineage>
        <taxon>Eukaryota</taxon>
        <taxon>Fungi</taxon>
        <taxon>Dikarya</taxon>
        <taxon>Basidiomycota</taxon>
        <taxon>Agaricomycotina</taxon>
        <taxon>Agaricomycetes</taxon>
        <taxon>Agaricomycetidae</taxon>
        <taxon>Agaricales</taxon>
        <taxon>Agaricineae</taxon>
        <taxon>Psathyrellaceae</taxon>
        <taxon>Ephemerocybe</taxon>
    </lineage>
</organism>
<comment type="caution">
    <text evidence="1">The sequence shown here is derived from an EMBL/GenBank/DDBJ whole genome shotgun (WGS) entry which is preliminary data.</text>
</comment>
<reference evidence="1 2" key="1">
    <citation type="submission" date="2020-07" db="EMBL/GenBank/DDBJ databases">
        <title>Comparative genomics of pyrophilous fungi reveals a link between fire events and developmental genes.</title>
        <authorList>
            <consortium name="DOE Joint Genome Institute"/>
            <person name="Steindorff A.S."/>
            <person name="Carver A."/>
            <person name="Calhoun S."/>
            <person name="Stillman K."/>
            <person name="Liu H."/>
            <person name="Lipzen A."/>
            <person name="Pangilinan J."/>
            <person name="Labutti K."/>
            <person name="Bruns T.D."/>
            <person name="Grigoriev I.V."/>
        </authorList>
    </citation>
    <scope>NUCLEOTIDE SEQUENCE [LARGE SCALE GENOMIC DNA]</scope>
    <source>
        <strain evidence="1 2">CBS 144469</strain>
    </source>
</reference>
<keyword evidence="2" id="KW-1185">Reference proteome</keyword>
<feature type="non-terminal residue" evidence="1">
    <location>
        <position position="202"/>
    </location>
</feature>
<gene>
    <name evidence="1" type="ORF">DFP72DRAFT_747881</name>
</gene>